<reference evidence="3" key="1">
    <citation type="journal article" date="2019" name="Int. J. Syst. Evol. Microbiol.">
        <title>The Global Catalogue of Microorganisms (GCM) 10K type strain sequencing project: providing services to taxonomists for standard genome sequencing and annotation.</title>
        <authorList>
            <consortium name="The Broad Institute Genomics Platform"/>
            <consortium name="The Broad Institute Genome Sequencing Center for Infectious Disease"/>
            <person name="Wu L."/>
            <person name="Ma J."/>
        </authorList>
    </citation>
    <scope>NUCLEOTIDE SEQUENCE [LARGE SCALE GENOMIC DNA]</scope>
    <source>
        <strain evidence="3">JCM 4866</strain>
    </source>
</reference>
<dbReference type="EMBL" id="BMWC01000001">
    <property type="protein sequence ID" value="GGW80171.1"/>
    <property type="molecule type" value="Genomic_DNA"/>
</dbReference>
<accession>A0ABQ2WYK0</accession>
<keyword evidence="3" id="KW-1185">Reference proteome</keyword>
<name>A0ABQ2WYK0_9ACTN</name>
<sequence>MVWPSGIRVSLGLCRGCRGWGRGFAHPPARLGPFKRLGSKGLGAPPRAPLCPPTRPKRFVKGTGRKDRGSAPDPGGDYVPCTPLGAPPRTRRVLASCVPCPQWQETVPA</sequence>
<evidence type="ECO:0000256" key="1">
    <source>
        <dbReference type="SAM" id="MobiDB-lite"/>
    </source>
</evidence>
<organism evidence="2 3">
    <name type="scientific">Streptomyces lomondensis</name>
    <dbReference type="NCBI Taxonomy" id="68229"/>
    <lineage>
        <taxon>Bacteria</taxon>
        <taxon>Bacillati</taxon>
        <taxon>Actinomycetota</taxon>
        <taxon>Actinomycetes</taxon>
        <taxon>Kitasatosporales</taxon>
        <taxon>Streptomycetaceae</taxon>
        <taxon>Streptomyces</taxon>
    </lineage>
</organism>
<evidence type="ECO:0000313" key="2">
    <source>
        <dbReference type="EMBL" id="GGW80171.1"/>
    </source>
</evidence>
<gene>
    <name evidence="2" type="ORF">GCM10010383_04750</name>
</gene>
<dbReference type="Proteomes" id="UP000617743">
    <property type="component" value="Unassembled WGS sequence"/>
</dbReference>
<protein>
    <submittedName>
        <fullName evidence="2">Uncharacterized protein</fullName>
    </submittedName>
</protein>
<comment type="caution">
    <text evidence="2">The sequence shown here is derived from an EMBL/GenBank/DDBJ whole genome shotgun (WGS) entry which is preliminary data.</text>
</comment>
<evidence type="ECO:0000313" key="3">
    <source>
        <dbReference type="Proteomes" id="UP000617743"/>
    </source>
</evidence>
<feature type="region of interest" description="Disordered" evidence="1">
    <location>
        <begin position="38"/>
        <end position="80"/>
    </location>
</feature>
<proteinExistence type="predicted"/>